<dbReference type="NCBIfam" id="TIGR00009">
    <property type="entry name" value="L28"/>
    <property type="match status" value="1"/>
</dbReference>
<dbReference type="InterPro" id="IPR026569">
    <property type="entry name" value="Ribosomal_bL28"/>
</dbReference>
<dbReference type="InterPro" id="IPR037147">
    <property type="entry name" value="Ribosomal_bL28_sf"/>
</dbReference>
<dbReference type="GO" id="GO:0003735">
    <property type="term" value="F:structural constituent of ribosome"/>
    <property type="evidence" value="ECO:0007669"/>
    <property type="project" value="InterPro"/>
</dbReference>
<dbReference type="PANTHER" id="PTHR39080">
    <property type="entry name" value="50S RIBOSOMAL PROTEIN L28"/>
    <property type="match status" value="1"/>
</dbReference>
<gene>
    <name evidence="5 6" type="primary">rpmB</name>
    <name evidence="6" type="ORF">ENG63_01095</name>
</gene>
<dbReference type="PANTHER" id="PTHR39080:SF1">
    <property type="entry name" value="LARGE RIBOSOMAL SUBUNIT PROTEIN BL28A"/>
    <property type="match status" value="1"/>
</dbReference>
<sequence length="67" mass="7676">MSRRCEICGKQPLVGHKVSHANNRTKRRWLPNLQKVRAVVNGRVKRIRVCTKCLKAGKVIKPGVRVF</sequence>
<dbReference type="GO" id="GO:1990904">
    <property type="term" value="C:ribonucleoprotein complex"/>
    <property type="evidence" value="ECO:0007669"/>
    <property type="project" value="UniProtKB-KW"/>
</dbReference>
<comment type="caution">
    <text evidence="6">The sequence shown here is derived from an EMBL/GenBank/DDBJ whole genome shotgun (WGS) entry which is preliminary data.</text>
</comment>
<dbReference type="InterPro" id="IPR001383">
    <property type="entry name" value="Ribosomal_bL28_bact-type"/>
</dbReference>
<evidence type="ECO:0000256" key="2">
    <source>
        <dbReference type="ARBA" id="ARBA00022980"/>
    </source>
</evidence>
<keyword evidence="3 5" id="KW-0687">Ribonucleoprotein</keyword>
<dbReference type="Pfam" id="PF00830">
    <property type="entry name" value="Ribosomal_L28"/>
    <property type="match status" value="1"/>
</dbReference>
<name>A0A7C0Y1G5_DESA2</name>
<proteinExistence type="inferred from homology"/>
<dbReference type="InterPro" id="IPR034704">
    <property type="entry name" value="Ribosomal_bL28/bL31-like_sf"/>
</dbReference>
<protein>
    <recommendedName>
        <fullName evidence="4 5">Large ribosomal subunit protein bL28</fullName>
    </recommendedName>
</protein>
<accession>A0A7C0Y1G5</accession>
<organism evidence="6">
    <name type="scientific">Desulfofervidus auxilii</name>
    <dbReference type="NCBI Taxonomy" id="1621989"/>
    <lineage>
        <taxon>Bacteria</taxon>
        <taxon>Pseudomonadati</taxon>
        <taxon>Thermodesulfobacteriota</taxon>
        <taxon>Candidatus Desulfofervidia</taxon>
        <taxon>Candidatus Desulfofervidales</taxon>
        <taxon>Candidatus Desulfofervidaceae</taxon>
        <taxon>Candidatus Desulfofervidus</taxon>
    </lineage>
</organism>
<reference evidence="6" key="1">
    <citation type="journal article" date="2020" name="mSystems">
        <title>Genome- and Community-Level Interaction Insights into Carbon Utilization and Element Cycling Functions of Hydrothermarchaeota in Hydrothermal Sediment.</title>
        <authorList>
            <person name="Zhou Z."/>
            <person name="Liu Y."/>
            <person name="Xu W."/>
            <person name="Pan J."/>
            <person name="Luo Z.H."/>
            <person name="Li M."/>
        </authorList>
    </citation>
    <scope>NUCLEOTIDE SEQUENCE [LARGE SCALE GENOMIC DNA]</scope>
    <source>
        <strain evidence="6">HyVt-233</strain>
    </source>
</reference>
<dbReference type="Gene3D" id="2.30.170.40">
    <property type="entry name" value="Ribosomal protein L28/L24"/>
    <property type="match status" value="1"/>
</dbReference>
<dbReference type="AlphaFoldDB" id="A0A7C0Y1G5"/>
<dbReference type="SUPFAM" id="SSF143800">
    <property type="entry name" value="L28p-like"/>
    <property type="match status" value="1"/>
</dbReference>
<dbReference type="Proteomes" id="UP000886289">
    <property type="component" value="Unassembled WGS sequence"/>
</dbReference>
<dbReference type="HAMAP" id="MF_00373">
    <property type="entry name" value="Ribosomal_bL28"/>
    <property type="match status" value="1"/>
</dbReference>
<evidence type="ECO:0000256" key="3">
    <source>
        <dbReference type="ARBA" id="ARBA00023274"/>
    </source>
</evidence>
<evidence type="ECO:0000256" key="1">
    <source>
        <dbReference type="ARBA" id="ARBA00008760"/>
    </source>
</evidence>
<evidence type="ECO:0000256" key="4">
    <source>
        <dbReference type="ARBA" id="ARBA00035174"/>
    </source>
</evidence>
<comment type="similarity">
    <text evidence="1 5">Belongs to the bacterial ribosomal protein bL28 family.</text>
</comment>
<dbReference type="EMBL" id="DRBS01000043">
    <property type="protein sequence ID" value="HDD43447.1"/>
    <property type="molecule type" value="Genomic_DNA"/>
</dbReference>
<evidence type="ECO:0000256" key="5">
    <source>
        <dbReference type="HAMAP-Rule" id="MF_00373"/>
    </source>
</evidence>
<evidence type="ECO:0000313" key="6">
    <source>
        <dbReference type="EMBL" id="HDD43447.1"/>
    </source>
</evidence>
<dbReference type="InterPro" id="IPR050096">
    <property type="entry name" value="Bacterial_rp_bL28"/>
</dbReference>
<dbReference type="GO" id="GO:0005840">
    <property type="term" value="C:ribosome"/>
    <property type="evidence" value="ECO:0007669"/>
    <property type="project" value="UniProtKB-KW"/>
</dbReference>
<dbReference type="GO" id="GO:0006412">
    <property type="term" value="P:translation"/>
    <property type="evidence" value="ECO:0007669"/>
    <property type="project" value="UniProtKB-UniRule"/>
</dbReference>
<keyword evidence="2 5" id="KW-0689">Ribosomal protein</keyword>